<comment type="similarity">
    <text evidence="1">Belongs to the UPF0758 family.</text>
</comment>
<dbReference type="GO" id="GO:0046872">
    <property type="term" value="F:metal ion binding"/>
    <property type="evidence" value="ECO:0007669"/>
    <property type="project" value="UniProtKB-KW"/>
</dbReference>
<comment type="caution">
    <text evidence="8">The sequence shown here is derived from an EMBL/GenBank/DDBJ whole genome shotgun (WGS) entry which is preliminary data.</text>
</comment>
<dbReference type="InterPro" id="IPR037518">
    <property type="entry name" value="MPN"/>
</dbReference>
<dbReference type="PANTHER" id="PTHR30471">
    <property type="entry name" value="DNA REPAIR PROTEIN RADC"/>
    <property type="match status" value="1"/>
</dbReference>
<evidence type="ECO:0000313" key="8">
    <source>
        <dbReference type="EMBL" id="NEV68050.1"/>
    </source>
</evidence>
<gene>
    <name evidence="8" type="ORF">QQ91_013095</name>
</gene>
<dbReference type="GO" id="GO:0008237">
    <property type="term" value="F:metallopeptidase activity"/>
    <property type="evidence" value="ECO:0007669"/>
    <property type="project" value="UniProtKB-KW"/>
</dbReference>
<dbReference type="PROSITE" id="PS01302">
    <property type="entry name" value="UPF0758"/>
    <property type="match status" value="1"/>
</dbReference>
<evidence type="ECO:0000256" key="6">
    <source>
        <dbReference type="ARBA" id="ARBA00023049"/>
    </source>
</evidence>
<dbReference type="GO" id="GO:0006508">
    <property type="term" value="P:proteolysis"/>
    <property type="evidence" value="ECO:0007669"/>
    <property type="project" value="UniProtKB-KW"/>
</dbReference>
<proteinExistence type="inferred from homology"/>
<evidence type="ECO:0000256" key="1">
    <source>
        <dbReference type="ARBA" id="ARBA00010243"/>
    </source>
</evidence>
<evidence type="ECO:0000256" key="3">
    <source>
        <dbReference type="ARBA" id="ARBA00022723"/>
    </source>
</evidence>
<protein>
    <recommendedName>
        <fullName evidence="7">MPN domain-containing protein</fullName>
    </recommendedName>
</protein>
<reference evidence="8" key="2">
    <citation type="journal article" date="2015" name="Genome Announc.">
        <title>Draft Genome Sequence of Filamentous Marine Cyanobacterium Lyngbya confervoides Strain BDU141951.</title>
        <authorList>
            <person name="Chandrababunaidu M.M."/>
            <person name="Sen D."/>
            <person name="Tripathy S."/>
        </authorList>
    </citation>
    <scope>NUCLEOTIDE SEQUENCE</scope>
    <source>
        <strain evidence="8">BDU141951</strain>
    </source>
</reference>
<keyword evidence="3" id="KW-0479">Metal-binding</keyword>
<sequence length="68" mass="7333">MCIRDSITGAVAIIIAHNHPSGNLIESSQDRAITRRLKEAGEIMGIPLLDHVIVSDHSFQSAAAKGWL</sequence>
<name>A0A8T6QR39_9CYAN</name>
<feature type="domain" description="MPN" evidence="7">
    <location>
        <begin position="1"/>
        <end position="68"/>
    </location>
</feature>
<evidence type="ECO:0000256" key="5">
    <source>
        <dbReference type="ARBA" id="ARBA00022833"/>
    </source>
</evidence>
<dbReference type="Pfam" id="PF04002">
    <property type="entry name" value="RadC"/>
    <property type="match status" value="1"/>
</dbReference>
<accession>A0A8T6QR39</accession>
<keyword evidence="2" id="KW-0645">Protease</keyword>
<keyword evidence="6" id="KW-0482">Metalloprotease</keyword>
<dbReference type="EMBL" id="JTHE02000003">
    <property type="protein sequence ID" value="NEV68050.1"/>
    <property type="molecule type" value="Genomic_DNA"/>
</dbReference>
<dbReference type="AlphaFoldDB" id="A0A8T6QR39"/>
<reference evidence="8" key="1">
    <citation type="submission" date="2014-11" db="EMBL/GenBank/DDBJ databases">
        <authorList>
            <person name="Malar M.C."/>
            <person name="Sen D."/>
            <person name="Tripathy S."/>
        </authorList>
    </citation>
    <scope>NUCLEOTIDE SEQUENCE</scope>
    <source>
        <strain evidence="8">BDU141951</strain>
    </source>
</reference>
<dbReference type="Gene3D" id="3.40.140.10">
    <property type="entry name" value="Cytidine Deaminase, domain 2"/>
    <property type="match status" value="1"/>
</dbReference>
<dbReference type="InterPro" id="IPR001405">
    <property type="entry name" value="UPF0758"/>
</dbReference>
<dbReference type="PROSITE" id="PS50249">
    <property type="entry name" value="MPN"/>
    <property type="match status" value="1"/>
</dbReference>
<evidence type="ECO:0000259" key="7">
    <source>
        <dbReference type="PROSITE" id="PS50249"/>
    </source>
</evidence>
<organism evidence="8">
    <name type="scientific">Lyngbya confervoides BDU141951</name>
    <dbReference type="NCBI Taxonomy" id="1574623"/>
    <lineage>
        <taxon>Bacteria</taxon>
        <taxon>Bacillati</taxon>
        <taxon>Cyanobacteriota</taxon>
        <taxon>Cyanophyceae</taxon>
        <taxon>Oscillatoriophycideae</taxon>
        <taxon>Oscillatoriales</taxon>
        <taxon>Microcoleaceae</taxon>
        <taxon>Lyngbya</taxon>
    </lineage>
</organism>
<reference evidence="8" key="3">
    <citation type="submission" date="2020-02" db="EMBL/GenBank/DDBJ databases">
        <authorList>
            <person name="Sarangi A.N."/>
            <person name="Ghosh S."/>
            <person name="Mukherjee M."/>
            <person name="Tripathy S."/>
        </authorList>
    </citation>
    <scope>NUCLEOTIDE SEQUENCE</scope>
    <source>
        <strain evidence="8">BDU141951</strain>
    </source>
</reference>
<dbReference type="InterPro" id="IPR020891">
    <property type="entry name" value="UPF0758_CS"/>
</dbReference>
<dbReference type="InterPro" id="IPR025657">
    <property type="entry name" value="RadC_JAB"/>
</dbReference>
<keyword evidence="5" id="KW-0862">Zinc</keyword>
<keyword evidence="4" id="KW-0378">Hydrolase</keyword>
<evidence type="ECO:0000256" key="4">
    <source>
        <dbReference type="ARBA" id="ARBA00022801"/>
    </source>
</evidence>
<evidence type="ECO:0000256" key="2">
    <source>
        <dbReference type="ARBA" id="ARBA00022670"/>
    </source>
</evidence>
<dbReference type="PANTHER" id="PTHR30471:SF3">
    <property type="entry name" value="UPF0758 PROTEIN YEES-RELATED"/>
    <property type="match status" value="1"/>
</dbReference>